<organism evidence="1 2">
    <name type="scientific">Prunus armeniaca</name>
    <name type="common">Apricot</name>
    <name type="synonym">Armeniaca vulgaris</name>
    <dbReference type="NCBI Taxonomy" id="36596"/>
    <lineage>
        <taxon>Eukaryota</taxon>
        <taxon>Viridiplantae</taxon>
        <taxon>Streptophyta</taxon>
        <taxon>Embryophyta</taxon>
        <taxon>Tracheophyta</taxon>
        <taxon>Spermatophyta</taxon>
        <taxon>Magnoliopsida</taxon>
        <taxon>eudicotyledons</taxon>
        <taxon>Gunneridae</taxon>
        <taxon>Pentapetalae</taxon>
        <taxon>rosids</taxon>
        <taxon>fabids</taxon>
        <taxon>Rosales</taxon>
        <taxon>Rosaceae</taxon>
        <taxon>Amygdaloideae</taxon>
        <taxon>Amygdaleae</taxon>
        <taxon>Prunus</taxon>
    </lineage>
</organism>
<proteinExistence type="predicted"/>
<accession>A0A6J5V660</accession>
<dbReference type="Proteomes" id="UP000507222">
    <property type="component" value="Unassembled WGS sequence"/>
</dbReference>
<dbReference type="EMBL" id="CAEKDK010000006">
    <property type="protein sequence ID" value="CAB4283164.1"/>
    <property type="molecule type" value="Genomic_DNA"/>
</dbReference>
<dbReference type="AlphaFoldDB" id="A0A6J5V660"/>
<gene>
    <name evidence="1" type="ORF">CURHAP_LOCUS37276</name>
</gene>
<reference evidence="1 2" key="1">
    <citation type="submission" date="2020-05" db="EMBL/GenBank/DDBJ databases">
        <authorList>
            <person name="Campoy J."/>
            <person name="Schneeberger K."/>
            <person name="Spophaly S."/>
        </authorList>
    </citation>
    <scope>NUCLEOTIDE SEQUENCE [LARGE SCALE GENOMIC DNA]</scope>
    <source>
        <strain evidence="1">PruArmRojPasFocal</strain>
    </source>
</reference>
<protein>
    <submittedName>
        <fullName evidence="1">Uncharacterized protein</fullName>
    </submittedName>
</protein>
<evidence type="ECO:0000313" key="2">
    <source>
        <dbReference type="Proteomes" id="UP000507222"/>
    </source>
</evidence>
<evidence type="ECO:0000313" key="1">
    <source>
        <dbReference type="EMBL" id="CAB4283164.1"/>
    </source>
</evidence>
<sequence>MMLHGSSSTDLGYFLKIYDMLEEEEEMQKSRGQGGDDALFSSLLHARLLTLRHLTPLGSI</sequence>
<name>A0A6J5V660_PRUAR</name>